<protein>
    <submittedName>
        <fullName evidence="1">Uncharacterized protein</fullName>
    </submittedName>
</protein>
<dbReference type="Proteomes" id="UP001054945">
    <property type="component" value="Unassembled WGS sequence"/>
</dbReference>
<dbReference type="AlphaFoldDB" id="A0AAV4QD56"/>
<evidence type="ECO:0000313" key="1">
    <source>
        <dbReference type="EMBL" id="GIY07988.1"/>
    </source>
</evidence>
<keyword evidence="2" id="KW-1185">Reference proteome</keyword>
<name>A0AAV4QD56_CAEEX</name>
<accession>A0AAV4QD56</accession>
<proteinExistence type="predicted"/>
<organism evidence="1 2">
    <name type="scientific">Caerostris extrusa</name>
    <name type="common">Bark spider</name>
    <name type="synonym">Caerostris bankana</name>
    <dbReference type="NCBI Taxonomy" id="172846"/>
    <lineage>
        <taxon>Eukaryota</taxon>
        <taxon>Metazoa</taxon>
        <taxon>Ecdysozoa</taxon>
        <taxon>Arthropoda</taxon>
        <taxon>Chelicerata</taxon>
        <taxon>Arachnida</taxon>
        <taxon>Araneae</taxon>
        <taxon>Araneomorphae</taxon>
        <taxon>Entelegynae</taxon>
        <taxon>Araneoidea</taxon>
        <taxon>Araneidae</taxon>
        <taxon>Caerostris</taxon>
    </lineage>
</organism>
<reference evidence="1 2" key="1">
    <citation type="submission" date="2021-06" db="EMBL/GenBank/DDBJ databases">
        <title>Caerostris extrusa draft genome.</title>
        <authorList>
            <person name="Kono N."/>
            <person name="Arakawa K."/>
        </authorList>
    </citation>
    <scope>NUCLEOTIDE SEQUENCE [LARGE SCALE GENOMIC DNA]</scope>
</reference>
<sequence>MSEPPVISEFNCIDCYRDKKENVDKCEDHTFHHRKIGFTFVCFECLKFVNVAIRIRCYPVYPFQTVFNCAECYAYFTDKLDLLQHASFAAANIKNM</sequence>
<evidence type="ECO:0000313" key="2">
    <source>
        <dbReference type="Proteomes" id="UP001054945"/>
    </source>
</evidence>
<comment type="caution">
    <text evidence="1">The sequence shown here is derived from an EMBL/GenBank/DDBJ whole genome shotgun (WGS) entry which is preliminary data.</text>
</comment>
<dbReference type="EMBL" id="BPLR01006188">
    <property type="protein sequence ID" value="GIY07988.1"/>
    <property type="molecule type" value="Genomic_DNA"/>
</dbReference>
<gene>
    <name evidence="1" type="ORF">CEXT_80661</name>
</gene>